<dbReference type="PROSITE" id="PS51379">
    <property type="entry name" value="4FE4S_FER_2"/>
    <property type="match status" value="1"/>
</dbReference>
<dbReference type="GO" id="GO:0005886">
    <property type="term" value="C:plasma membrane"/>
    <property type="evidence" value="ECO:0007669"/>
    <property type="project" value="TreeGrafter"/>
</dbReference>
<comment type="caution">
    <text evidence="2">The sequence shown here is derived from an EMBL/GenBank/DDBJ whole genome shotgun (WGS) entry which is preliminary data.</text>
</comment>
<reference evidence="2" key="1">
    <citation type="journal article" date="2014" name="Front. Microbiol.">
        <title>High frequency of phylogenetically diverse reductive dehalogenase-homologous genes in deep subseafloor sedimentary metagenomes.</title>
        <authorList>
            <person name="Kawai M."/>
            <person name="Futagami T."/>
            <person name="Toyoda A."/>
            <person name="Takaki Y."/>
            <person name="Nishi S."/>
            <person name="Hori S."/>
            <person name="Arai W."/>
            <person name="Tsubouchi T."/>
            <person name="Morono Y."/>
            <person name="Uchiyama I."/>
            <person name="Ito T."/>
            <person name="Fujiyama A."/>
            <person name="Inagaki F."/>
            <person name="Takami H."/>
        </authorList>
    </citation>
    <scope>NUCLEOTIDE SEQUENCE</scope>
    <source>
        <strain evidence="2">Expedition CK06-06</strain>
    </source>
</reference>
<protein>
    <recommendedName>
        <fullName evidence="1">4Fe-4S ferredoxin-type domain-containing protein</fullName>
    </recommendedName>
</protein>
<sequence length="253" mass="28719">MWDASKCNFCGDCLVKCLYVDYDKDRAVSEIKLLMEGKKADILSQCITCCACREYCPTGADPYDLILRMQEKTGAFPISEDALAQFDSVFNIPSELIPGEPDKPVLSLCTMERMIPEGALNGQLFKGMAIVKGGDYFCLIGYVHVAKESPIEKNAQKFIDKMASLGKGIVFLHDDCYAMVHAKVKDYGITVPFKYMHLFEYLRNYLRDHQSSITKLNKKVAYQRPCASRYTPEKDVFLDEIFELIGVERPPRK</sequence>
<dbReference type="InterPro" id="IPR017896">
    <property type="entry name" value="4Fe4S_Fe-S-bd"/>
</dbReference>
<proteinExistence type="predicted"/>
<feature type="domain" description="4Fe-4S ferredoxin-type" evidence="1">
    <location>
        <begin position="36"/>
        <end position="66"/>
    </location>
</feature>
<evidence type="ECO:0000313" key="2">
    <source>
        <dbReference type="EMBL" id="GAI09155.1"/>
    </source>
</evidence>
<dbReference type="AlphaFoldDB" id="X1M3B5"/>
<feature type="non-terminal residue" evidence="2">
    <location>
        <position position="253"/>
    </location>
</feature>
<dbReference type="EMBL" id="BARV01006179">
    <property type="protein sequence ID" value="GAI09155.1"/>
    <property type="molecule type" value="Genomic_DNA"/>
</dbReference>
<dbReference type="InterPro" id="IPR051460">
    <property type="entry name" value="HdrC_iron-sulfur_subunit"/>
</dbReference>
<dbReference type="SUPFAM" id="SSF46548">
    <property type="entry name" value="alpha-helical ferredoxin"/>
    <property type="match status" value="1"/>
</dbReference>
<organism evidence="2">
    <name type="scientific">marine sediment metagenome</name>
    <dbReference type="NCBI Taxonomy" id="412755"/>
    <lineage>
        <taxon>unclassified sequences</taxon>
        <taxon>metagenomes</taxon>
        <taxon>ecological metagenomes</taxon>
    </lineage>
</organism>
<accession>X1M3B5</accession>
<gene>
    <name evidence="2" type="ORF">S06H3_12636</name>
</gene>
<evidence type="ECO:0000259" key="1">
    <source>
        <dbReference type="PROSITE" id="PS51379"/>
    </source>
</evidence>
<name>X1M3B5_9ZZZZ</name>
<dbReference type="PANTHER" id="PTHR43255">
    <property type="entry name" value="IRON-SULFUR-BINDING OXIDOREDUCTASE FADF-RELATED-RELATED"/>
    <property type="match status" value="1"/>
</dbReference>
<dbReference type="PANTHER" id="PTHR43255:SF2">
    <property type="entry name" value="HETERODISULFIDE REDUCTASE RELATED PROTEIN"/>
    <property type="match status" value="1"/>
</dbReference>